<dbReference type="Proteomes" id="UP000663855">
    <property type="component" value="Unassembled WGS sequence"/>
</dbReference>
<dbReference type="EMBL" id="CAJOBF010004833">
    <property type="protein sequence ID" value="CAF4154318.1"/>
    <property type="molecule type" value="Genomic_DNA"/>
</dbReference>
<gene>
    <name evidence="2" type="ORF">CJN711_LOCUS26286</name>
    <name evidence="4" type="ORF">UXM345_LOCUS25313</name>
    <name evidence="3" type="ORF">WKI299_LOCUS33144</name>
</gene>
<feature type="signal peptide" evidence="1">
    <location>
        <begin position="1"/>
        <end position="28"/>
    </location>
</feature>
<accession>A0A815RV63</accession>
<dbReference type="Proteomes" id="UP000663856">
    <property type="component" value="Unassembled WGS sequence"/>
</dbReference>
<evidence type="ECO:0000313" key="3">
    <source>
        <dbReference type="EMBL" id="CAF2174999.1"/>
    </source>
</evidence>
<name>A0A815RV63_9BILA</name>
<proteinExistence type="predicted"/>
<protein>
    <submittedName>
        <fullName evidence="2">Uncharacterized protein</fullName>
    </submittedName>
</protein>
<evidence type="ECO:0000256" key="1">
    <source>
        <dbReference type="SAM" id="SignalP"/>
    </source>
</evidence>
<organism evidence="2 5">
    <name type="scientific">Rotaria magnacalcarata</name>
    <dbReference type="NCBI Taxonomy" id="392030"/>
    <lineage>
        <taxon>Eukaryota</taxon>
        <taxon>Metazoa</taxon>
        <taxon>Spiralia</taxon>
        <taxon>Gnathifera</taxon>
        <taxon>Rotifera</taxon>
        <taxon>Eurotatoria</taxon>
        <taxon>Bdelloidea</taxon>
        <taxon>Philodinida</taxon>
        <taxon>Philodinidae</taxon>
        <taxon>Rotaria</taxon>
    </lineage>
</organism>
<feature type="chain" id="PRO_5036228699" evidence="1">
    <location>
        <begin position="29"/>
        <end position="101"/>
    </location>
</feature>
<comment type="caution">
    <text evidence="2">The sequence shown here is derived from an EMBL/GenBank/DDBJ whole genome shotgun (WGS) entry which is preliminary data.</text>
</comment>
<evidence type="ECO:0000313" key="5">
    <source>
        <dbReference type="Proteomes" id="UP000663855"/>
    </source>
</evidence>
<sequence length="101" mass="11361">MMSTKLFHLVFTLIIFILLSNIPHMVKAQYGLGTACKWVKGKTGWGCDDKISRAVWRKINGVNSCNDFCHKRAGKRGGHCISNGNYDTSSWCPRGQTCQCY</sequence>
<dbReference type="AlphaFoldDB" id="A0A815RV63"/>
<dbReference type="Proteomes" id="UP000663842">
    <property type="component" value="Unassembled WGS sequence"/>
</dbReference>
<dbReference type="EMBL" id="CAJNRF010015512">
    <property type="protein sequence ID" value="CAF2174999.1"/>
    <property type="molecule type" value="Genomic_DNA"/>
</dbReference>
<keyword evidence="1" id="KW-0732">Signal</keyword>
<reference evidence="2" key="1">
    <citation type="submission" date="2021-02" db="EMBL/GenBank/DDBJ databases">
        <authorList>
            <person name="Nowell W R."/>
        </authorList>
    </citation>
    <scope>NUCLEOTIDE SEQUENCE</scope>
</reference>
<evidence type="ECO:0000313" key="4">
    <source>
        <dbReference type="EMBL" id="CAF4154318.1"/>
    </source>
</evidence>
<evidence type="ECO:0000313" key="2">
    <source>
        <dbReference type="EMBL" id="CAF1483243.1"/>
    </source>
</evidence>
<dbReference type="EMBL" id="CAJNOV010012366">
    <property type="protein sequence ID" value="CAF1483243.1"/>
    <property type="molecule type" value="Genomic_DNA"/>
</dbReference>